<protein>
    <submittedName>
        <fullName evidence="1">Uncharacterized protein</fullName>
    </submittedName>
</protein>
<evidence type="ECO:0000313" key="1">
    <source>
        <dbReference type="EMBL" id="CAA9421330.1"/>
    </source>
</evidence>
<proteinExistence type="predicted"/>
<organism evidence="1">
    <name type="scientific">uncultured Leptolyngbya sp</name>
    <dbReference type="NCBI Taxonomy" id="332963"/>
    <lineage>
        <taxon>Bacteria</taxon>
        <taxon>Bacillati</taxon>
        <taxon>Cyanobacteriota</taxon>
        <taxon>Cyanophyceae</taxon>
        <taxon>Leptolyngbyales</taxon>
        <taxon>Leptolyngbyaceae</taxon>
        <taxon>Leptolyngbya group</taxon>
        <taxon>Leptolyngbya</taxon>
        <taxon>environmental samples</taxon>
    </lineage>
</organism>
<name>A0A6J4PNE7_9CYAN</name>
<accession>A0A6J4PNE7</accession>
<sequence>MQVGQFFSFQPGRVGQYLSSRVLVVRSPFRATPDVCYLGFDHFKQAQTFAQSLARRGIKFQIRRSQVMSQNYEIRLHGCSELARTLAYWDRRDAGLNTAQNGQTAYRSAASTGAIAA</sequence>
<reference evidence="1" key="1">
    <citation type="submission" date="2020-02" db="EMBL/GenBank/DDBJ databases">
        <authorList>
            <person name="Meier V. D."/>
        </authorList>
    </citation>
    <scope>NUCLEOTIDE SEQUENCE</scope>
    <source>
        <strain evidence="1">AVDCRST_MAG94</strain>
    </source>
</reference>
<dbReference type="EMBL" id="CADCTY010002409">
    <property type="protein sequence ID" value="CAA9421330.1"/>
    <property type="molecule type" value="Genomic_DNA"/>
</dbReference>
<dbReference type="AlphaFoldDB" id="A0A6J4PNE7"/>
<gene>
    <name evidence="1" type="ORF">AVDCRST_MAG94-7009</name>
</gene>